<evidence type="ECO:0000313" key="4">
    <source>
        <dbReference type="EMBL" id="ALG09166.1"/>
    </source>
</evidence>
<sequence length="169" mass="18006">MSDQAIEDLLDQRQLRDILGRFATGVVAITGRDPRTGRPVGLAVNSFTSVSLDPPLVGFCVAHTSTSWPVVRTSGRYCLNILGDDQRKVSAQVASKGGDKFRGLDWSGSPGGMPVLPGSVAWLECSLYAEHLAGDHVIVVARVHHAGLGEGQRPLVFYGSQYGTFSTPA</sequence>
<dbReference type="RefSeq" id="WP_054291070.1">
    <property type="nucleotide sequence ID" value="NZ_CP012752.1"/>
</dbReference>
<dbReference type="OrthoDB" id="9792858at2"/>
<feature type="domain" description="Flavin reductase like" evidence="3">
    <location>
        <begin position="19"/>
        <end position="164"/>
    </location>
</feature>
<evidence type="ECO:0000256" key="1">
    <source>
        <dbReference type="ARBA" id="ARBA00008898"/>
    </source>
</evidence>
<dbReference type="EMBL" id="CP012752">
    <property type="protein sequence ID" value="ALG09166.1"/>
    <property type="molecule type" value="Genomic_DNA"/>
</dbReference>
<accession>A0A0N9HVE0</accession>
<evidence type="ECO:0000256" key="2">
    <source>
        <dbReference type="ARBA" id="ARBA00023002"/>
    </source>
</evidence>
<reference evidence="4 5" key="1">
    <citation type="submission" date="2015-07" db="EMBL/GenBank/DDBJ databases">
        <title>Genome sequencing of Kibdelosporangium phytohabitans.</title>
        <authorList>
            <person name="Qin S."/>
            <person name="Xing K."/>
        </authorList>
    </citation>
    <scope>NUCLEOTIDE SEQUENCE [LARGE SCALE GENOMIC DNA]</scope>
    <source>
        <strain evidence="4 5">KLBMP1111</strain>
    </source>
</reference>
<dbReference type="KEGG" id="kphy:AOZ06_21625"/>
<dbReference type="SUPFAM" id="SSF50475">
    <property type="entry name" value="FMN-binding split barrel"/>
    <property type="match status" value="1"/>
</dbReference>
<dbReference type="InterPro" id="IPR012349">
    <property type="entry name" value="Split_barrel_FMN-bd"/>
</dbReference>
<evidence type="ECO:0000313" key="5">
    <source>
        <dbReference type="Proteomes" id="UP000063699"/>
    </source>
</evidence>
<dbReference type="Gene3D" id="2.30.110.10">
    <property type="entry name" value="Electron Transport, Fmn-binding Protein, Chain A"/>
    <property type="match status" value="1"/>
</dbReference>
<comment type="similarity">
    <text evidence="1">Belongs to the non-flavoprotein flavin reductase family.</text>
</comment>
<dbReference type="STRING" id="860235.AOZ06_21625"/>
<gene>
    <name evidence="4" type="ORF">AOZ06_21625</name>
</gene>
<dbReference type="PANTHER" id="PTHR30466">
    <property type="entry name" value="FLAVIN REDUCTASE"/>
    <property type="match status" value="1"/>
</dbReference>
<proteinExistence type="inferred from homology"/>
<dbReference type="GO" id="GO:0042602">
    <property type="term" value="F:riboflavin reductase (NADPH) activity"/>
    <property type="evidence" value="ECO:0007669"/>
    <property type="project" value="TreeGrafter"/>
</dbReference>
<name>A0A0N9HVE0_9PSEU</name>
<dbReference type="GO" id="GO:0010181">
    <property type="term" value="F:FMN binding"/>
    <property type="evidence" value="ECO:0007669"/>
    <property type="project" value="InterPro"/>
</dbReference>
<dbReference type="PANTHER" id="PTHR30466:SF11">
    <property type="entry name" value="FLAVIN-DEPENDENT MONOOXYGENASE, REDUCTASE SUBUNIT HSAB"/>
    <property type="match status" value="1"/>
</dbReference>
<organism evidence="4 5">
    <name type="scientific">Kibdelosporangium phytohabitans</name>
    <dbReference type="NCBI Taxonomy" id="860235"/>
    <lineage>
        <taxon>Bacteria</taxon>
        <taxon>Bacillati</taxon>
        <taxon>Actinomycetota</taxon>
        <taxon>Actinomycetes</taxon>
        <taxon>Pseudonocardiales</taxon>
        <taxon>Pseudonocardiaceae</taxon>
        <taxon>Kibdelosporangium</taxon>
    </lineage>
</organism>
<dbReference type="Pfam" id="PF01613">
    <property type="entry name" value="Flavin_Reduct"/>
    <property type="match status" value="1"/>
</dbReference>
<dbReference type="InterPro" id="IPR002563">
    <property type="entry name" value="Flavin_Rdtase-like_dom"/>
</dbReference>
<dbReference type="InterPro" id="IPR050268">
    <property type="entry name" value="NADH-dep_flavin_reductase"/>
</dbReference>
<dbReference type="SMART" id="SM00903">
    <property type="entry name" value="Flavin_Reduct"/>
    <property type="match status" value="1"/>
</dbReference>
<dbReference type="Proteomes" id="UP000063699">
    <property type="component" value="Chromosome"/>
</dbReference>
<evidence type="ECO:0000259" key="3">
    <source>
        <dbReference type="SMART" id="SM00903"/>
    </source>
</evidence>
<protein>
    <recommendedName>
        <fullName evidence="3">Flavin reductase like domain-containing protein</fullName>
    </recommendedName>
</protein>
<keyword evidence="5" id="KW-1185">Reference proteome</keyword>
<dbReference type="AlphaFoldDB" id="A0A0N9HVE0"/>
<keyword evidence="2" id="KW-0560">Oxidoreductase</keyword>